<name>A0A117M098_9BACT</name>
<dbReference type="Pfam" id="PF06439">
    <property type="entry name" value="3keto-disac_hyd"/>
    <property type="match status" value="2"/>
</dbReference>
<dbReference type="Proteomes" id="UP000053860">
    <property type="component" value="Unassembled WGS sequence"/>
</dbReference>
<dbReference type="AlphaFoldDB" id="A0A117M098"/>
<evidence type="ECO:0000313" key="2">
    <source>
        <dbReference type="EMBL" id="KUK77307.1"/>
    </source>
</evidence>
<dbReference type="EMBL" id="LGGN01000144">
    <property type="protein sequence ID" value="KUK77307.1"/>
    <property type="molecule type" value="Genomic_DNA"/>
</dbReference>
<sequence length="423" mass="47828">MSKFNLLFAIGTIAVLTACSGGEKRDNMLTPEEIREGWQLLFDGSTLNGWRDYNGEKLTAPWFAEEGMIQAKGEGSDAQGYIVTDKIYENFELVWDWKIADGGNSGVLYHVVENPKFAVPYVTGPEYQLIDELNFPEPLEDWQKTAADYAMHTTDPGKTVIKPAGEWNNSRIIFDNGQVEHWLNGEKVLAFEAWSDDWFARKESGKWVNAPEYGLARKGVISLQDHGSAAWFRNIKIRELPRKKQEVSLFNGSDLTGWEIYGTEKWYVENGELVCESGPDKQYGYLATRAYYDDFDLTLEFKQEADGNSGVFIRSFIEPVATINGWQVEVAPKGNDTGGIYESYGRGWLAQIPDEKEQFLKEGEWNSLRILVKGDNVKTFLNGEEMADLTDEKIGAAQGRIALQIHDGGGIKVRWRNLKLKTL</sequence>
<accession>A0A117M098</accession>
<comment type="caution">
    <text evidence="2">The sequence shown here is derived from an EMBL/GenBank/DDBJ whole genome shotgun (WGS) entry which is preliminary data.</text>
</comment>
<proteinExistence type="predicted"/>
<dbReference type="PATRIC" id="fig|294710.3.peg.1182"/>
<protein>
    <recommendedName>
        <fullName evidence="1">3-keto-alpha-glucoside-1,2-lyase/3-keto-2-hydroxy-glucal hydratase domain-containing protein</fullName>
    </recommendedName>
</protein>
<dbReference type="InterPro" id="IPR010496">
    <property type="entry name" value="AL/BT2_dom"/>
</dbReference>
<reference evidence="3" key="1">
    <citation type="journal article" date="2015" name="MBio">
        <title>Genome-Resolved Metagenomic Analysis Reveals Roles for Candidate Phyla and Other Microbial Community Members in Biogeochemical Transformations in Oil Reservoirs.</title>
        <authorList>
            <person name="Hu P."/>
            <person name="Tom L."/>
            <person name="Singh A."/>
            <person name="Thomas B.C."/>
            <person name="Baker B.J."/>
            <person name="Piceno Y.M."/>
            <person name="Andersen G.L."/>
            <person name="Banfield J.F."/>
        </authorList>
    </citation>
    <scope>NUCLEOTIDE SEQUENCE [LARGE SCALE GENOMIC DNA]</scope>
</reference>
<evidence type="ECO:0000313" key="3">
    <source>
        <dbReference type="Proteomes" id="UP000053860"/>
    </source>
</evidence>
<gene>
    <name evidence="2" type="ORF">XD92_0844</name>
</gene>
<evidence type="ECO:0000259" key="1">
    <source>
        <dbReference type="Pfam" id="PF06439"/>
    </source>
</evidence>
<dbReference type="GO" id="GO:0016787">
    <property type="term" value="F:hydrolase activity"/>
    <property type="evidence" value="ECO:0007669"/>
    <property type="project" value="InterPro"/>
</dbReference>
<dbReference type="PROSITE" id="PS51257">
    <property type="entry name" value="PROKAR_LIPOPROTEIN"/>
    <property type="match status" value="1"/>
</dbReference>
<organism evidence="2 3">
    <name type="scientific">Proteiniphilum acetatigenes</name>
    <dbReference type="NCBI Taxonomy" id="294710"/>
    <lineage>
        <taxon>Bacteria</taxon>
        <taxon>Pseudomonadati</taxon>
        <taxon>Bacteroidota</taxon>
        <taxon>Bacteroidia</taxon>
        <taxon>Bacteroidales</taxon>
        <taxon>Dysgonomonadaceae</taxon>
        <taxon>Proteiniphilum</taxon>
    </lineage>
</organism>
<dbReference type="Gene3D" id="2.60.120.560">
    <property type="entry name" value="Exo-inulinase, domain 1"/>
    <property type="match status" value="2"/>
</dbReference>
<feature type="domain" description="3-keto-alpha-glucoside-1,2-lyase/3-keto-2-hydroxy-glucal hydratase" evidence="1">
    <location>
        <begin position="37"/>
        <end position="238"/>
    </location>
</feature>
<feature type="domain" description="3-keto-alpha-glucoside-1,2-lyase/3-keto-2-hydroxy-glucal hydratase" evidence="1">
    <location>
        <begin position="247"/>
        <end position="421"/>
    </location>
</feature>